<dbReference type="KEGG" id="xbc:ELE36_17905"/>
<dbReference type="RefSeq" id="WP_129836987.1">
    <property type="nucleotide sequence ID" value="NZ_CP035704.1"/>
</dbReference>
<protein>
    <submittedName>
        <fullName evidence="1">DUF3426 domain-containing protein</fullName>
    </submittedName>
</protein>
<proteinExistence type="predicted"/>
<accession>A0A411HQI0</accession>
<keyword evidence="2" id="KW-1185">Reference proteome</keyword>
<dbReference type="EMBL" id="CP035704">
    <property type="protein sequence ID" value="QBB72758.1"/>
    <property type="molecule type" value="Genomic_DNA"/>
</dbReference>
<dbReference type="InterPro" id="IPR021834">
    <property type="entry name" value="DUF3426"/>
</dbReference>
<sequence length="256" mass="28147">MYSQCPDCFAYTRVDAATLSQGRGTVRCSGCGKHYFALSSLSDDLPPPANTERTPQGKFPSRIAPVVTAATPLTTREIEPIVLPRPAPAPLPGFARQRAPAGRRWPWLLGSTLLALSFAAQIGYAERDWLLDDARVRPWLDQFCGFAHCVLPLRSDATQLSLLARDIRPHPSVPNALIISATLRNDAEFAQALPHVEISLSDLDEHRIAMRRFSARDYVNDSKTVRRGLAAGSSIALVFEVADPGKDAVAFEFKFY</sequence>
<dbReference type="Pfam" id="PF11906">
    <property type="entry name" value="DUF3426"/>
    <property type="match status" value="1"/>
</dbReference>
<dbReference type="NCBIfam" id="TIGR02098">
    <property type="entry name" value="MJ0042_CXXC"/>
    <property type="match status" value="1"/>
</dbReference>
<dbReference type="AlphaFoldDB" id="A0A411HQI0"/>
<dbReference type="InterPro" id="IPR011723">
    <property type="entry name" value="Znf/thioredoxin_put"/>
</dbReference>
<gene>
    <name evidence="1" type="ORF">ELE36_17905</name>
</gene>
<name>A0A411HQI0_9GAMM</name>
<reference evidence="1 2" key="1">
    <citation type="submission" date="2019-01" db="EMBL/GenBank/DDBJ databases">
        <title>Pseudolysobacter antarctica gen. nov., sp. nov., isolated from Fildes Peninsula, Antarctica.</title>
        <authorList>
            <person name="Wei Z."/>
            <person name="Peng F."/>
        </authorList>
    </citation>
    <scope>NUCLEOTIDE SEQUENCE [LARGE SCALE GENOMIC DNA]</scope>
    <source>
        <strain evidence="1 2">AQ6-296</strain>
    </source>
</reference>
<dbReference type="Proteomes" id="UP000291562">
    <property type="component" value="Chromosome"/>
</dbReference>
<dbReference type="OrthoDB" id="6717714at2"/>
<evidence type="ECO:0000313" key="1">
    <source>
        <dbReference type="EMBL" id="QBB72758.1"/>
    </source>
</evidence>
<organism evidence="1 2">
    <name type="scientific">Pseudolysobacter antarcticus</name>
    <dbReference type="NCBI Taxonomy" id="2511995"/>
    <lineage>
        <taxon>Bacteria</taxon>
        <taxon>Pseudomonadati</taxon>
        <taxon>Pseudomonadota</taxon>
        <taxon>Gammaproteobacteria</taxon>
        <taxon>Lysobacterales</taxon>
        <taxon>Rhodanobacteraceae</taxon>
        <taxon>Pseudolysobacter</taxon>
    </lineage>
</organism>
<evidence type="ECO:0000313" key="2">
    <source>
        <dbReference type="Proteomes" id="UP000291562"/>
    </source>
</evidence>